<evidence type="ECO:0008006" key="4">
    <source>
        <dbReference type="Google" id="ProtNLM"/>
    </source>
</evidence>
<name>A0A135V1P8_9PEZI</name>
<accession>A0A135V1P8</accession>
<keyword evidence="3" id="KW-1185">Reference proteome</keyword>
<sequence length="422" mass="43631">MVPIQVATGSATGSAQQQQQVRGAPGPIYTASFPAVGERNQLCPISSILTTDVDPVQLMPIWSLTYAVRPAVRPAVLPADAPVVAPAPAAASPVQAPSIPEVAAPGPSSMPGPSSTNTTPARPRKIKNAAGRTLLPNARPKIHVQSLRAPQNGAQSSTSAPNRPAASASGPAGASVAAPAPAADQVPAQPAVMAANQGGKQKEKVRCTCTFCGGKHGVVGKLVAEKTFKEHRRAERVDRAGTQQNPKCGKCVAGGYECVRRTTGPCSVCMRMSDKCSFMGLSLRQREVNKRTRDAAAAKTNASVVGPSPATQQAPQQQQESESSSEDETHDGGVPNLFVPRQQGEEFGADYENGDASESNSVSSGTLEASSNTPGTQPPGTSPPPAVGKSSGEVEEDGDEFPESRPKRLRREAVPAANDTTD</sequence>
<evidence type="ECO:0000313" key="3">
    <source>
        <dbReference type="Proteomes" id="UP000070121"/>
    </source>
</evidence>
<dbReference type="Proteomes" id="UP000070121">
    <property type="component" value="Unassembled WGS sequence"/>
</dbReference>
<feature type="region of interest" description="Disordered" evidence="1">
    <location>
        <begin position="98"/>
        <end position="123"/>
    </location>
</feature>
<feature type="region of interest" description="Disordered" evidence="1">
    <location>
        <begin position="7"/>
        <end position="26"/>
    </location>
</feature>
<comment type="caution">
    <text evidence="2">The sequence shown here is derived from an EMBL/GenBank/DDBJ whole genome shotgun (WGS) entry which is preliminary data.</text>
</comment>
<evidence type="ECO:0000313" key="2">
    <source>
        <dbReference type="EMBL" id="KXH66596.1"/>
    </source>
</evidence>
<feature type="compositionally biased region" description="Low complexity" evidence="1">
    <location>
        <begin position="7"/>
        <end position="20"/>
    </location>
</feature>
<feature type="compositionally biased region" description="Low complexity" evidence="1">
    <location>
        <begin position="105"/>
        <end position="115"/>
    </location>
</feature>
<protein>
    <recommendedName>
        <fullName evidence="4">Zn(2)-C6 fungal-type domain-containing protein</fullName>
    </recommendedName>
</protein>
<dbReference type="OrthoDB" id="4850822at2759"/>
<organism evidence="2 3">
    <name type="scientific">Colletotrichum salicis</name>
    <dbReference type="NCBI Taxonomy" id="1209931"/>
    <lineage>
        <taxon>Eukaryota</taxon>
        <taxon>Fungi</taxon>
        <taxon>Dikarya</taxon>
        <taxon>Ascomycota</taxon>
        <taxon>Pezizomycotina</taxon>
        <taxon>Sordariomycetes</taxon>
        <taxon>Hypocreomycetidae</taxon>
        <taxon>Glomerellales</taxon>
        <taxon>Glomerellaceae</taxon>
        <taxon>Colletotrichum</taxon>
        <taxon>Colletotrichum acutatum species complex</taxon>
    </lineage>
</organism>
<evidence type="ECO:0000256" key="1">
    <source>
        <dbReference type="SAM" id="MobiDB-lite"/>
    </source>
</evidence>
<proteinExistence type="predicted"/>
<feature type="compositionally biased region" description="Pro residues" evidence="1">
    <location>
        <begin position="376"/>
        <end position="386"/>
    </location>
</feature>
<gene>
    <name evidence="2" type="ORF">CSAL01_10989</name>
</gene>
<feature type="compositionally biased region" description="Polar residues" evidence="1">
    <location>
        <begin position="356"/>
        <end position="369"/>
    </location>
</feature>
<feature type="region of interest" description="Disordered" evidence="1">
    <location>
        <begin position="289"/>
        <end position="422"/>
    </location>
</feature>
<reference evidence="2 3" key="1">
    <citation type="submission" date="2014-02" db="EMBL/GenBank/DDBJ databases">
        <title>The genome sequence of Colletotrichum salicis CBS 607.94.</title>
        <authorList>
            <person name="Baroncelli R."/>
            <person name="Thon M.R."/>
        </authorList>
    </citation>
    <scope>NUCLEOTIDE SEQUENCE [LARGE SCALE GENOMIC DNA]</scope>
    <source>
        <strain evidence="2 3">CBS 607.94</strain>
    </source>
</reference>
<feature type="compositionally biased region" description="Low complexity" evidence="1">
    <location>
        <begin position="307"/>
        <end position="322"/>
    </location>
</feature>
<feature type="compositionally biased region" description="Low complexity" evidence="1">
    <location>
        <begin position="156"/>
        <end position="182"/>
    </location>
</feature>
<dbReference type="AlphaFoldDB" id="A0A135V1P8"/>
<dbReference type="EMBL" id="JFFI01000634">
    <property type="protein sequence ID" value="KXH66596.1"/>
    <property type="molecule type" value="Genomic_DNA"/>
</dbReference>
<feature type="region of interest" description="Disordered" evidence="1">
    <location>
        <begin position="147"/>
        <end position="182"/>
    </location>
</feature>